<evidence type="ECO:0000313" key="5">
    <source>
        <dbReference type="Proteomes" id="UP000887159"/>
    </source>
</evidence>
<reference evidence="4" key="1">
    <citation type="submission" date="2020-08" db="EMBL/GenBank/DDBJ databases">
        <title>Multicomponent nature underlies the extraordinary mechanical properties of spider dragline silk.</title>
        <authorList>
            <person name="Kono N."/>
            <person name="Nakamura H."/>
            <person name="Mori M."/>
            <person name="Yoshida Y."/>
            <person name="Ohtoshi R."/>
            <person name="Malay A.D."/>
            <person name="Moran D.A.P."/>
            <person name="Tomita M."/>
            <person name="Numata K."/>
            <person name="Arakawa K."/>
        </authorList>
    </citation>
    <scope>NUCLEOTIDE SEQUENCE</scope>
</reference>
<dbReference type="PANTHER" id="PTHR37984:SF5">
    <property type="entry name" value="PROTEIN NYNRIN-LIKE"/>
    <property type="match status" value="1"/>
</dbReference>
<dbReference type="PANTHER" id="PTHR37984">
    <property type="entry name" value="PROTEIN CBG26694"/>
    <property type="match status" value="1"/>
</dbReference>
<dbReference type="InterPro" id="IPR041588">
    <property type="entry name" value="Integrase_H2C2"/>
</dbReference>
<dbReference type="EC" id="2.7.7.49" evidence="1"/>
<dbReference type="EMBL" id="BMAU01021414">
    <property type="protein sequence ID" value="GFY33574.1"/>
    <property type="molecule type" value="Genomic_DNA"/>
</dbReference>
<keyword evidence="5" id="KW-1185">Reference proteome</keyword>
<proteinExistence type="predicted"/>
<feature type="compositionally biased region" description="Basic and acidic residues" evidence="2">
    <location>
        <begin position="363"/>
        <end position="415"/>
    </location>
</feature>
<feature type="domain" description="Integrase zinc-binding" evidence="3">
    <location>
        <begin position="120"/>
        <end position="178"/>
    </location>
</feature>
<dbReference type="Proteomes" id="UP000887159">
    <property type="component" value="Unassembled WGS sequence"/>
</dbReference>
<sequence length="590" mass="69772">MIRWALKLAEFNIEWEHRSETQNAVADVLSRNPIASIIGEKVHWALIRDLVLSSRDQLIEEQRTDPELSHIYRYLENPEDSSVNATICENWSRDFRLIEGLLFYAKYATALGEREMRVYIPKSLRNEIIREFHDKPLAGHFGRFKTYHKIRDVCYFPYMRKCIGQYVSTCHVCQINNYKNALPAGRLIPIVSNYPNEIVTLDLLGPYPVSKNLSERLGIRHVKTVVYRPQANRSERVNRDLVQMIANYVNEQHDTWDQFLREFAYAIRTAVHETTGKTPAELFLGLKLITPFQKLVMVSDGTEFAVGDIERLFEEARRNTKAKYEKWEKYYNRRKRDVQIKVRIYRHRKCDETEIGAGNSDTGRLRDESSGFDRVQRRSNESQDGKKKGSEVKRELEEKGLKFKNDQGEKHTDKTNKLGALIISIPSSWSEKSRRIKRSKVEMLGYKRSHESGSGGTERKIQKGSEHRVPKRALSSNYKTNRILPKFRKKSRRERERERRNSKAHHKRLQPQTTKRKKSGVPTNHREEDTTRRTSSIQKKYRKERQPLHRRASKIKRQECQTRRGDQQWYDQERKEACTRERSLYSWKSR</sequence>
<gene>
    <name evidence="4" type="primary">X975_18992</name>
    <name evidence="4" type="ORF">TNCV_3343101</name>
</gene>
<evidence type="ECO:0000259" key="3">
    <source>
        <dbReference type="Pfam" id="PF17921"/>
    </source>
</evidence>
<dbReference type="GO" id="GO:0003964">
    <property type="term" value="F:RNA-directed DNA polymerase activity"/>
    <property type="evidence" value="ECO:0007669"/>
    <property type="project" value="UniProtKB-EC"/>
</dbReference>
<dbReference type="AlphaFoldDB" id="A0A8X7BKG4"/>
<feature type="compositionally biased region" description="Basic residues" evidence="2">
    <location>
        <begin position="539"/>
        <end position="555"/>
    </location>
</feature>
<feature type="region of interest" description="Disordered" evidence="2">
    <location>
        <begin position="429"/>
        <end position="570"/>
    </location>
</feature>
<dbReference type="Gene3D" id="3.30.420.10">
    <property type="entry name" value="Ribonuclease H-like superfamily/Ribonuclease H"/>
    <property type="match status" value="1"/>
</dbReference>
<dbReference type="InterPro" id="IPR012337">
    <property type="entry name" value="RNaseH-like_sf"/>
</dbReference>
<dbReference type="Gene3D" id="1.10.340.70">
    <property type="match status" value="1"/>
</dbReference>
<evidence type="ECO:0000256" key="2">
    <source>
        <dbReference type="SAM" id="MobiDB-lite"/>
    </source>
</evidence>
<dbReference type="GO" id="GO:0003676">
    <property type="term" value="F:nucleic acid binding"/>
    <property type="evidence" value="ECO:0007669"/>
    <property type="project" value="InterPro"/>
</dbReference>
<protein>
    <recommendedName>
        <fullName evidence="1">RNA-directed DNA polymerase</fullName>
        <ecNumber evidence="1">2.7.7.49</ecNumber>
    </recommendedName>
</protein>
<dbReference type="Pfam" id="PF17921">
    <property type="entry name" value="Integrase_H2C2"/>
    <property type="match status" value="1"/>
</dbReference>
<dbReference type="FunFam" id="1.10.340.70:FF:000001">
    <property type="entry name" value="Retrovirus-related Pol polyprotein from transposon gypsy-like Protein"/>
    <property type="match status" value="1"/>
</dbReference>
<comment type="caution">
    <text evidence="4">The sequence shown here is derived from an EMBL/GenBank/DDBJ whole genome shotgun (WGS) entry which is preliminary data.</text>
</comment>
<dbReference type="SUPFAM" id="SSF53098">
    <property type="entry name" value="Ribonuclease H-like"/>
    <property type="match status" value="1"/>
</dbReference>
<name>A0A8X7BKG4_TRICX</name>
<dbReference type="InterPro" id="IPR050951">
    <property type="entry name" value="Retrovirus_Pol_polyprotein"/>
</dbReference>
<feature type="compositionally biased region" description="Basic and acidic residues" evidence="2">
    <location>
        <begin position="556"/>
        <end position="570"/>
    </location>
</feature>
<accession>A0A8X7BKG4</accession>
<feature type="compositionally biased region" description="Basic residues" evidence="2">
    <location>
        <begin position="502"/>
        <end position="519"/>
    </location>
</feature>
<feature type="compositionally biased region" description="Basic and acidic residues" evidence="2">
    <location>
        <begin position="457"/>
        <end position="468"/>
    </location>
</feature>
<dbReference type="InterPro" id="IPR036397">
    <property type="entry name" value="RNaseH_sf"/>
</dbReference>
<evidence type="ECO:0000256" key="1">
    <source>
        <dbReference type="ARBA" id="ARBA00012493"/>
    </source>
</evidence>
<evidence type="ECO:0000313" key="4">
    <source>
        <dbReference type="EMBL" id="GFY33574.1"/>
    </source>
</evidence>
<feature type="region of interest" description="Disordered" evidence="2">
    <location>
        <begin position="355"/>
        <end position="415"/>
    </location>
</feature>
<organism evidence="4 5">
    <name type="scientific">Trichonephila clavipes</name>
    <name type="common">Golden silk orbweaver</name>
    <name type="synonym">Nephila clavipes</name>
    <dbReference type="NCBI Taxonomy" id="2585209"/>
    <lineage>
        <taxon>Eukaryota</taxon>
        <taxon>Metazoa</taxon>
        <taxon>Ecdysozoa</taxon>
        <taxon>Arthropoda</taxon>
        <taxon>Chelicerata</taxon>
        <taxon>Arachnida</taxon>
        <taxon>Araneae</taxon>
        <taxon>Araneomorphae</taxon>
        <taxon>Entelegynae</taxon>
        <taxon>Araneoidea</taxon>
        <taxon>Nephilidae</taxon>
        <taxon>Trichonephila</taxon>
    </lineage>
</organism>